<dbReference type="PANTHER" id="PTHR12000">
    <property type="entry name" value="HEMOGLOBINASE FAMILY MEMBER"/>
    <property type="match status" value="1"/>
</dbReference>
<dbReference type="GO" id="GO:0006624">
    <property type="term" value="P:vacuolar protein processing"/>
    <property type="evidence" value="ECO:0007669"/>
    <property type="project" value="TreeGrafter"/>
</dbReference>
<dbReference type="GO" id="GO:0051603">
    <property type="term" value="P:proteolysis involved in protein catabolic process"/>
    <property type="evidence" value="ECO:0007669"/>
    <property type="project" value="TreeGrafter"/>
</dbReference>
<dbReference type="AlphaFoldDB" id="D8U445"/>
<dbReference type="InterPro" id="IPR001096">
    <property type="entry name" value="Peptidase_C13"/>
</dbReference>
<comment type="similarity">
    <text evidence="1">Belongs to the peptidase C13 family.</text>
</comment>
<dbReference type="EMBL" id="GL378357">
    <property type="protein sequence ID" value="EFJ45530.1"/>
    <property type="molecule type" value="Genomic_DNA"/>
</dbReference>
<proteinExistence type="inferred from homology"/>
<protein>
    <recommendedName>
        <fullName evidence="2">Legumain prodomain domain-containing protein</fullName>
    </recommendedName>
</protein>
<dbReference type="OrthoDB" id="751760at2759"/>
<evidence type="ECO:0000313" key="4">
    <source>
        <dbReference type="Proteomes" id="UP000001058"/>
    </source>
</evidence>
<name>D8U445_VOLCA</name>
<dbReference type="KEGG" id="vcn:VOLCADRAFT_38723"/>
<dbReference type="GO" id="GO:0004197">
    <property type="term" value="F:cysteine-type endopeptidase activity"/>
    <property type="evidence" value="ECO:0007669"/>
    <property type="project" value="TreeGrafter"/>
</dbReference>
<dbReference type="GO" id="GO:0005773">
    <property type="term" value="C:vacuole"/>
    <property type="evidence" value="ECO:0007669"/>
    <property type="project" value="GOC"/>
</dbReference>
<dbReference type="InterPro" id="IPR048501">
    <property type="entry name" value="Legum_prodom"/>
</dbReference>
<feature type="non-terminal residue" evidence="3">
    <location>
        <position position="1"/>
    </location>
</feature>
<keyword evidence="4" id="KW-1185">Reference proteome</keyword>
<accession>D8U445</accession>
<organism evidence="4">
    <name type="scientific">Volvox carteri f. nagariensis</name>
    <dbReference type="NCBI Taxonomy" id="3068"/>
    <lineage>
        <taxon>Eukaryota</taxon>
        <taxon>Viridiplantae</taxon>
        <taxon>Chlorophyta</taxon>
        <taxon>core chlorophytes</taxon>
        <taxon>Chlorophyceae</taxon>
        <taxon>CS clade</taxon>
        <taxon>Chlamydomonadales</taxon>
        <taxon>Volvocaceae</taxon>
        <taxon>Volvox</taxon>
    </lineage>
</organism>
<dbReference type="Proteomes" id="UP000001058">
    <property type="component" value="Unassembled WGS sequence"/>
</dbReference>
<gene>
    <name evidence="3" type="ORF">VOLCADRAFT_38723</name>
</gene>
<evidence type="ECO:0000256" key="1">
    <source>
        <dbReference type="ARBA" id="ARBA00009941"/>
    </source>
</evidence>
<dbReference type="Pfam" id="PF20985">
    <property type="entry name" value="Legum_prodom"/>
    <property type="match status" value="1"/>
</dbReference>
<feature type="non-terminal residue" evidence="3">
    <location>
        <position position="52"/>
    </location>
</feature>
<dbReference type="InterPro" id="IPR046427">
    <property type="entry name" value="Legumain_prodom_sf"/>
</dbReference>
<feature type="domain" description="Legumain prodomain" evidence="2">
    <location>
        <begin position="1"/>
        <end position="50"/>
    </location>
</feature>
<dbReference type="InParanoid" id="D8U445"/>
<dbReference type="RefSeq" id="XP_002953557.1">
    <property type="nucleotide sequence ID" value="XM_002953511.1"/>
</dbReference>
<dbReference type="Gene3D" id="1.10.132.130">
    <property type="match status" value="1"/>
</dbReference>
<dbReference type="STRING" id="3068.D8U445"/>
<dbReference type="PANTHER" id="PTHR12000:SF42">
    <property type="entry name" value="LEGUMAIN"/>
    <property type="match status" value="1"/>
</dbReference>
<dbReference type="eggNOG" id="KOG1348">
    <property type="taxonomic scope" value="Eukaryota"/>
</dbReference>
<evidence type="ECO:0000313" key="3">
    <source>
        <dbReference type="EMBL" id="EFJ45530.1"/>
    </source>
</evidence>
<reference evidence="3 4" key="1">
    <citation type="journal article" date="2010" name="Science">
        <title>Genomic analysis of organismal complexity in the multicellular green alga Volvox carteri.</title>
        <authorList>
            <person name="Prochnik S.E."/>
            <person name="Umen J."/>
            <person name="Nedelcu A.M."/>
            <person name="Hallmann A."/>
            <person name="Miller S.M."/>
            <person name="Nishii I."/>
            <person name="Ferris P."/>
            <person name="Kuo A."/>
            <person name="Mitros T."/>
            <person name="Fritz-Laylin L.K."/>
            <person name="Hellsten U."/>
            <person name="Chapman J."/>
            <person name="Simakov O."/>
            <person name="Rensing S.A."/>
            <person name="Terry A."/>
            <person name="Pangilinan J."/>
            <person name="Kapitonov V."/>
            <person name="Jurka J."/>
            <person name="Salamov A."/>
            <person name="Shapiro H."/>
            <person name="Schmutz J."/>
            <person name="Grimwood J."/>
            <person name="Lindquist E."/>
            <person name="Lucas S."/>
            <person name="Grigoriev I.V."/>
            <person name="Schmitt R."/>
            <person name="Kirk D."/>
            <person name="Rokhsar D.S."/>
        </authorList>
    </citation>
    <scope>NUCLEOTIDE SEQUENCE [LARGE SCALE GENOMIC DNA]</scope>
    <source>
        <strain evidence="4">f. Nagariensis / Eve</strain>
    </source>
</reference>
<sequence>GKALVDDWDCLRAMVAAWGEVYGPMDQYGMRHTRLLSNLCNAGVEPALLAAA</sequence>
<evidence type="ECO:0000259" key="2">
    <source>
        <dbReference type="Pfam" id="PF20985"/>
    </source>
</evidence>
<dbReference type="GeneID" id="9625875"/>